<organism evidence="2 3">
    <name type="scientific">Aspergillus pseudonomiae</name>
    <dbReference type="NCBI Taxonomy" id="1506151"/>
    <lineage>
        <taxon>Eukaryota</taxon>
        <taxon>Fungi</taxon>
        <taxon>Dikarya</taxon>
        <taxon>Ascomycota</taxon>
        <taxon>Pezizomycotina</taxon>
        <taxon>Eurotiomycetes</taxon>
        <taxon>Eurotiomycetidae</taxon>
        <taxon>Eurotiales</taxon>
        <taxon>Aspergillaceae</taxon>
        <taxon>Aspergillus</taxon>
        <taxon>Aspergillus subgen. Circumdati</taxon>
    </lineage>
</organism>
<feature type="transmembrane region" description="Helical" evidence="1">
    <location>
        <begin position="33"/>
        <end position="55"/>
    </location>
</feature>
<dbReference type="GeneID" id="43667397"/>
<keyword evidence="1" id="KW-1133">Transmembrane helix</keyword>
<keyword evidence="1" id="KW-0812">Transmembrane</keyword>
<name>A0A5N7D4H2_9EURO</name>
<sequence>MILDCLFGSFWRFYWSFWTCLDFLKFLSCFGGFWVVFLGVLWRFLFGVLGLAWTFF</sequence>
<dbReference type="AlphaFoldDB" id="A0A5N7D4H2"/>
<dbReference type="Proteomes" id="UP000325579">
    <property type="component" value="Unassembled WGS sequence"/>
</dbReference>
<protein>
    <submittedName>
        <fullName evidence="2">Uncharacterized protein</fullName>
    </submittedName>
</protein>
<gene>
    <name evidence="2" type="ORF">BDV37DRAFT_255222</name>
</gene>
<proteinExistence type="predicted"/>
<reference evidence="2 3" key="1">
    <citation type="submission" date="2019-04" db="EMBL/GenBank/DDBJ databases">
        <authorList>
            <consortium name="DOE Joint Genome Institute"/>
            <person name="Mondo S."/>
            <person name="Kjaerbolling I."/>
            <person name="Vesth T."/>
            <person name="Frisvad J.C."/>
            <person name="Nybo J.L."/>
            <person name="Theobald S."/>
            <person name="Kildgaard S."/>
            <person name="Isbrandt T."/>
            <person name="Kuo A."/>
            <person name="Sato A."/>
            <person name="Lyhne E.K."/>
            <person name="Kogle M.E."/>
            <person name="Wiebenga A."/>
            <person name="Kun R.S."/>
            <person name="Lubbers R.J."/>
            <person name="Makela M.R."/>
            <person name="Barry K."/>
            <person name="Chovatia M."/>
            <person name="Clum A."/>
            <person name="Daum C."/>
            <person name="Haridas S."/>
            <person name="He G."/>
            <person name="LaButti K."/>
            <person name="Lipzen A."/>
            <person name="Riley R."/>
            <person name="Salamov A."/>
            <person name="Simmons B.A."/>
            <person name="Magnuson J.K."/>
            <person name="Henrissat B."/>
            <person name="Mortensen U.H."/>
            <person name="Larsen T.O."/>
            <person name="Devries R.P."/>
            <person name="Grigoriev I.V."/>
            <person name="Machida M."/>
            <person name="Baker S.E."/>
            <person name="Andersen M.R."/>
            <person name="Cantor M.N."/>
            <person name="Hua S.X."/>
        </authorList>
    </citation>
    <scope>NUCLEOTIDE SEQUENCE [LARGE SCALE GENOMIC DNA]</scope>
    <source>
        <strain evidence="2 3">CBS 119388</strain>
    </source>
</reference>
<accession>A0A5N7D4H2</accession>
<evidence type="ECO:0000313" key="3">
    <source>
        <dbReference type="Proteomes" id="UP000325579"/>
    </source>
</evidence>
<keyword evidence="3" id="KW-1185">Reference proteome</keyword>
<evidence type="ECO:0000313" key="2">
    <source>
        <dbReference type="EMBL" id="KAE8401320.1"/>
    </source>
</evidence>
<dbReference type="EMBL" id="ML736802">
    <property type="protein sequence ID" value="KAE8401320.1"/>
    <property type="molecule type" value="Genomic_DNA"/>
</dbReference>
<dbReference type="RefSeq" id="XP_031938639.1">
    <property type="nucleotide sequence ID" value="XM_032082706.1"/>
</dbReference>
<evidence type="ECO:0000256" key="1">
    <source>
        <dbReference type="SAM" id="Phobius"/>
    </source>
</evidence>
<keyword evidence="1" id="KW-0472">Membrane</keyword>